<accession>A0A392PA65</accession>
<reference evidence="1 2" key="1">
    <citation type="journal article" date="2018" name="Front. Plant Sci.">
        <title>Red Clover (Trifolium pratense) and Zigzag Clover (T. medium) - A Picture of Genomic Similarities and Differences.</title>
        <authorList>
            <person name="Dluhosova J."/>
            <person name="Istvanek J."/>
            <person name="Nedelnik J."/>
            <person name="Repkova J."/>
        </authorList>
    </citation>
    <scope>NUCLEOTIDE SEQUENCE [LARGE SCALE GENOMIC DNA]</scope>
    <source>
        <strain evidence="2">cv. 10/8</strain>
        <tissue evidence="1">Leaf</tissue>
    </source>
</reference>
<organism evidence="1 2">
    <name type="scientific">Trifolium medium</name>
    <dbReference type="NCBI Taxonomy" id="97028"/>
    <lineage>
        <taxon>Eukaryota</taxon>
        <taxon>Viridiplantae</taxon>
        <taxon>Streptophyta</taxon>
        <taxon>Embryophyta</taxon>
        <taxon>Tracheophyta</taxon>
        <taxon>Spermatophyta</taxon>
        <taxon>Magnoliopsida</taxon>
        <taxon>eudicotyledons</taxon>
        <taxon>Gunneridae</taxon>
        <taxon>Pentapetalae</taxon>
        <taxon>rosids</taxon>
        <taxon>fabids</taxon>
        <taxon>Fabales</taxon>
        <taxon>Fabaceae</taxon>
        <taxon>Papilionoideae</taxon>
        <taxon>50 kb inversion clade</taxon>
        <taxon>NPAAA clade</taxon>
        <taxon>Hologalegina</taxon>
        <taxon>IRL clade</taxon>
        <taxon>Trifolieae</taxon>
        <taxon>Trifolium</taxon>
    </lineage>
</organism>
<proteinExistence type="predicted"/>
<dbReference type="Proteomes" id="UP000265520">
    <property type="component" value="Unassembled WGS sequence"/>
</dbReference>
<sequence length="52" mass="6142">MWTVLDDESCSTYSTSMWTVLDVVRTVLDICEDCARRQSRTLLMHDKEKFLL</sequence>
<comment type="caution">
    <text evidence="1">The sequence shown here is derived from an EMBL/GenBank/DDBJ whole genome shotgun (WGS) entry which is preliminary data.</text>
</comment>
<name>A0A392PA65_9FABA</name>
<protein>
    <submittedName>
        <fullName evidence="1">Uncharacterized protein</fullName>
    </submittedName>
</protein>
<dbReference type="AlphaFoldDB" id="A0A392PA65"/>
<evidence type="ECO:0000313" key="2">
    <source>
        <dbReference type="Proteomes" id="UP000265520"/>
    </source>
</evidence>
<keyword evidence="2" id="KW-1185">Reference proteome</keyword>
<dbReference type="EMBL" id="LXQA010068667">
    <property type="protein sequence ID" value="MCI08330.1"/>
    <property type="molecule type" value="Genomic_DNA"/>
</dbReference>
<evidence type="ECO:0000313" key="1">
    <source>
        <dbReference type="EMBL" id="MCI08330.1"/>
    </source>
</evidence>